<dbReference type="InterPro" id="IPR005119">
    <property type="entry name" value="LysR_subst-bd"/>
</dbReference>
<proteinExistence type="inferred from homology"/>
<dbReference type="GO" id="GO:0032993">
    <property type="term" value="C:protein-DNA complex"/>
    <property type="evidence" value="ECO:0007669"/>
    <property type="project" value="TreeGrafter"/>
</dbReference>
<dbReference type="Gene3D" id="3.40.190.10">
    <property type="entry name" value="Periplasmic binding protein-like II"/>
    <property type="match status" value="2"/>
</dbReference>
<sequence length="299" mass="32941">MISLKHLKYALAVKEFLHFKKAADACAISQSTLSTAINDLEAQLGFKVFERDNKKVLVTTLGQQMLLMADDIMMQMNDLTGLADTIKAPLSGSFSVGIIPTIAPYLLPLMLPALAEHYPRLALQVDEDQSHHLVAKVLSGQLDTAILALPYDCEGLLTFEFWEENFYLVTSIENELSQLASVKSEDIRLSNLMLLKDGHCLKDHALAVCEVNINTPFSIGGSSLNTLVELVAGGLGTTLIPEMGLQQLVNHHPRLRAIPLNEPGPHRRIAFAVRPNYPALENIERLKKLLSSQLVELIA</sequence>
<keyword evidence="3" id="KW-0238">DNA-binding</keyword>
<dbReference type="EMBL" id="BSPD01000085">
    <property type="protein sequence ID" value="GLS27638.1"/>
    <property type="molecule type" value="Genomic_DNA"/>
</dbReference>
<keyword evidence="8" id="KW-1185">Reference proteome</keyword>
<accession>A0AA37T5H8</accession>
<protein>
    <submittedName>
        <fullName evidence="7">Transcriptional regulator</fullName>
    </submittedName>
</protein>
<keyword evidence="4" id="KW-0010">Activator</keyword>
<dbReference type="Pfam" id="PF03466">
    <property type="entry name" value="LysR_substrate"/>
    <property type="match status" value="1"/>
</dbReference>
<evidence type="ECO:0000313" key="8">
    <source>
        <dbReference type="Proteomes" id="UP001156870"/>
    </source>
</evidence>
<dbReference type="PANTHER" id="PTHR30346">
    <property type="entry name" value="TRANSCRIPTIONAL DUAL REGULATOR HCAR-RELATED"/>
    <property type="match status" value="1"/>
</dbReference>
<name>A0AA37T5H8_9GAMM</name>
<gene>
    <name evidence="7" type="ORF">GCM10007877_33570</name>
</gene>
<evidence type="ECO:0000256" key="5">
    <source>
        <dbReference type="ARBA" id="ARBA00023163"/>
    </source>
</evidence>
<dbReference type="GO" id="GO:0003677">
    <property type="term" value="F:DNA binding"/>
    <property type="evidence" value="ECO:0007669"/>
    <property type="project" value="UniProtKB-KW"/>
</dbReference>
<dbReference type="PRINTS" id="PR00039">
    <property type="entry name" value="HTHLYSR"/>
</dbReference>
<comment type="similarity">
    <text evidence="1">Belongs to the LysR transcriptional regulatory family.</text>
</comment>
<evidence type="ECO:0000256" key="2">
    <source>
        <dbReference type="ARBA" id="ARBA00023015"/>
    </source>
</evidence>
<dbReference type="Gene3D" id="1.10.10.10">
    <property type="entry name" value="Winged helix-like DNA-binding domain superfamily/Winged helix DNA-binding domain"/>
    <property type="match status" value="1"/>
</dbReference>
<dbReference type="PANTHER" id="PTHR30346:SF26">
    <property type="entry name" value="HYDROGEN PEROXIDE-INDUCIBLE GENES ACTIVATOR"/>
    <property type="match status" value="1"/>
</dbReference>
<dbReference type="RefSeq" id="WP_232592559.1">
    <property type="nucleotide sequence ID" value="NZ_BSPD01000085.1"/>
</dbReference>
<dbReference type="Pfam" id="PF00126">
    <property type="entry name" value="HTH_1"/>
    <property type="match status" value="1"/>
</dbReference>
<dbReference type="SUPFAM" id="SSF46785">
    <property type="entry name" value="Winged helix' DNA-binding domain"/>
    <property type="match status" value="1"/>
</dbReference>
<feature type="domain" description="HTH lysR-type" evidence="6">
    <location>
        <begin position="2"/>
        <end position="59"/>
    </location>
</feature>
<reference evidence="7 8" key="1">
    <citation type="journal article" date="2014" name="Int. J. Syst. Evol. Microbiol.">
        <title>Complete genome sequence of Corynebacterium casei LMG S-19264T (=DSM 44701T), isolated from a smear-ripened cheese.</title>
        <authorList>
            <consortium name="US DOE Joint Genome Institute (JGI-PGF)"/>
            <person name="Walter F."/>
            <person name="Albersmeier A."/>
            <person name="Kalinowski J."/>
            <person name="Ruckert C."/>
        </authorList>
    </citation>
    <scope>NUCLEOTIDE SEQUENCE [LARGE SCALE GENOMIC DNA]</scope>
    <source>
        <strain evidence="7 8">NBRC 110095</strain>
    </source>
</reference>
<dbReference type="SUPFAM" id="SSF53850">
    <property type="entry name" value="Periplasmic binding protein-like II"/>
    <property type="match status" value="1"/>
</dbReference>
<evidence type="ECO:0000256" key="3">
    <source>
        <dbReference type="ARBA" id="ARBA00023125"/>
    </source>
</evidence>
<dbReference type="PROSITE" id="PS50931">
    <property type="entry name" value="HTH_LYSR"/>
    <property type="match status" value="1"/>
</dbReference>
<dbReference type="GO" id="GO:0003700">
    <property type="term" value="F:DNA-binding transcription factor activity"/>
    <property type="evidence" value="ECO:0007669"/>
    <property type="project" value="InterPro"/>
</dbReference>
<dbReference type="InterPro" id="IPR000847">
    <property type="entry name" value="LysR_HTH_N"/>
</dbReference>
<dbReference type="Proteomes" id="UP001156870">
    <property type="component" value="Unassembled WGS sequence"/>
</dbReference>
<keyword evidence="2" id="KW-0805">Transcription regulation</keyword>
<evidence type="ECO:0000313" key="7">
    <source>
        <dbReference type="EMBL" id="GLS27638.1"/>
    </source>
</evidence>
<evidence type="ECO:0000259" key="6">
    <source>
        <dbReference type="PROSITE" id="PS50931"/>
    </source>
</evidence>
<organism evidence="7 8">
    <name type="scientific">Marinibactrum halimedae</name>
    <dbReference type="NCBI Taxonomy" id="1444977"/>
    <lineage>
        <taxon>Bacteria</taxon>
        <taxon>Pseudomonadati</taxon>
        <taxon>Pseudomonadota</taxon>
        <taxon>Gammaproteobacteria</taxon>
        <taxon>Cellvibrionales</taxon>
        <taxon>Cellvibrionaceae</taxon>
        <taxon>Marinibactrum</taxon>
    </lineage>
</organism>
<dbReference type="AlphaFoldDB" id="A0AA37T5H8"/>
<dbReference type="CDD" id="cd08411">
    <property type="entry name" value="PBP2_OxyR"/>
    <property type="match status" value="1"/>
</dbReference>
<evidence type="ECO:0000256" key="1">
    <source>
        <dbReference type="ARBA" id="ARBA00009437"/>
    </source>
</evidence>
<evidence type="ECO:0000256" key="4">
    <source>
        <dbReference type="ARBA" id="ARBA00023159"/>
    </source>
</evidence>
<dbReference type="InterPro" id="IPR036390">
    <property type="entry name" value="WH_DNA-bd_sf"/>
</dbReference>
<comment type="caution">
    <text evidence="7">The sequence shown here is derived from an EMBL/GenBank/DDBJ whole genome shotgun (WGS) entry which is preliminary data.</text>
</comment>
<dbReference type="InterPro" id="IPR036388">
    <property type="entry name" value="WH-like_DNA-bd_sf"/>
</dbReference>
<keyword evidence="5" id="KW-0804">Transcription</keyword>